<evidence type="ECO:0000256" key="5">
    <source>
        <dbReference type="ARBA" id="ARBA00038359"/>
    </source>
</evidence>
<dbReference type="InterPro" id="IPR052337">
    <property type="entry name" value="SAT4-like"/>
</dbReference>
<feature type="transmembrane region" description="Helical" evidence="7">
    <location>
        <begin position="90"/>
        <end position="114"/>
    </location>
</feature>
<feature type="region of interest" description="Disordered" evidence="6">
    <location>
        <begin position="259"/>
        <end position="297"/>
    </location>
</feature>
<dbReference type="PANTHER" id="PTHR33048">
    <property type="entry name" value="PTH11-LIKE INTEGRAL MEMBRANE PROTEIN (AFU_ORTHOLOGUE AFUA_5G11245)"/>
    <property type="match status" value="1"/>
</dbReference>
<proteinExistence type="inferred from homology"/>
<keyword evidence="2 7" id="KW-0812">Transmembrane</keyword>
<feature type="compositionally biased region" description="Basic residues" evidence="6">
    <location>
        <begin position="270"/>
        <end position="297"/>
    </location>
</feature>
<protein>
    <recommendedName>
        <fullName evidence="8">Rhodopsin domain-containing protein</fullName>
    </recommendedName>
</protein>
<keyword evidence="3 7" id="KW-1133">Transmembrane helix</keyword>
<evidence type="ECO:0000256" key="3">
    <source>
        <dbReference type="ARBA" id="ARBA00022989"/>
    </source>
</evidence>
<feature type="transmembrane region" description="Helical" evidence="7">
    <location>
        <begin position="47"/>
        <end position="70"/>
    </location>
</feature>
<dbReference type="EMBL" id="JAESVG020000002">
    <property type="protein sequence ID" value="KAG8630759.1"/>
    <property type="molecule type" value="Genomic_DNA"/>
</dbReference>
<dbReference type="OrthoDB" id="3934549at2759"/>
<evidence type="ECO:0000313" key="9">
    <source>
        <dbReference type="EMBL" id="KAG8630759.1"/>
    </source>
</evidence>
<dbReference type="PANTHER" id="PTHR33048:SF165">
    <property type="entry name" value="INTEGRAL MEMBRANE PROTEIN"/>
    <property type="match status" value="1"/>
</dbReference>
<name>A0A8K0L925_9PEZI</name>
<feature type="transmembrane region" description="Helical" evidence="7">
    <location>
        <begin position="210"/>
        <end position="230"/>
    </location>
</feature>
<dbReference type="Pfam" id="PF20684">
    <property type="entry name" value="Fung_rhodopsin"/>
    <property type="match status" value="1"/>
</dbReference>
<evidence type="ECO:0000256" key="4">
    <source>
        <dbReference type="ARBA" id="ARBA00023136"/>
    </source>
</evidence>
<feature type="transmembrane region" description="Helical" evidence="7">
    <location>
        <begin position="126"/>
        <end position="148"/>
    </location>
</feature>
<evidence type="ECO:0000259" key="8">
    <source>
        <dbReference type="Pfam" id="PF20684"/>
    </source>
</evidence>
<dbReference type="AlphaFoldDB" id="A0A8K0L925"/>
<comment type="similarity">
    <text evidence="5">Belongs to the SAT4 family.</text>
</comment>
<accession>A0A8K0L925</accession>
<organism evidence="9 10">
    <name type="scientific">Elsinoe batatas</name>
    <dbReference type="NCBI Taxonomy" id="2601811"/>
    <lineage>
        <taxon>Eukaryota</taxon>
        <taxon>Fungi</taxon>
        <taxon>Dikarya</taxon>
        <taxon>Ascomycota</taxon>
        <taxon>Pezizomycotina</taxon>
        <taxon>Dothideomycetes</taxon>
        <taxon>Dothideomycetidae</taxon>
        <taxon>Myriangiales</taxon>
        <taxon>Elsinoaceae</taxon>
        <taxon>Elsinoe</taxon>
    </lineage>
</organism>
<evidence type="ECO:0000313" key="10">
    <source>
        <dbReference type="Proteomes" id="UP000809789"/>
    </source>
</evidence>
<feature type="transmembrane region" description="Helical" evidence="7">
    <location>
        <begin position="176"/>
        <end position="198"/>
    </location>
</feature>
<dbReference type="Proteomes" id="UP000809789">
    <property type="component" value="Unassembled WGS sequence"/>
</dbReference>
<reference evidence="9" key="1">
    <citation type="submission" date="2021-07" db="EMBL/GenBank/DDBJ databases">
        <title>Elsinoe batatas strain:CRI-CJ2 Genome sequencing and assembly.</title>
        <authorList>
            <person name="Huang L."/>
        </authorList>
    </citation>
    <scope>NUCLEOTIDE SEQUENCE</scope>
    <source>
        <strain evidence="9">CRI-CJ2</strain>
    </source>
</reference>
<gene>
    <name evidence="9" type="ORF">KVT40_002378</name>
</gene>
<feature type="domain" description="Rhodopsin" evidence="8">
    <location>
        <begin position="32"/>
        <end position="252"/>
    </location>
</feature>
<dbReference type="GO" id="GO:0016020">
    <property type="term" value="C:membrane"/>
    <property type="evidence" value="ECO:0007669"/>
    <property type="project" value="UniProtKB-SubCell"/>
</dbReference>
<evidence type="ECO:0000256" key="7">
    <source>
        <dbReference type="SAM" id="Phobius"/>
    </source>
</evidence>
<comment type="caution">
    <text evidence="9">The sequence shown here is derived from an EMBL/GenBank/DDBJ whole genome shotgun (WGS) entry which is preliminary data.</text>
</comment>
<evidence type="ECO:0000256" key="2">
    <source>
        <dbReference type="ARBA" id="ARBA00022692"/>
    </source>
</evidence>
<evidence type="ECO:0000256" key="1">
    <source>
        <dbReference type="ARBA" id="ARBA00004141"/>
    </source>
</evidence>
<dbReference type="InterPro" id="IPR049326">
    <property type="entry name" value="Rhodopsin_dom_fungi"/>
</dbReference>
<comment type="subcellular location">
    <subcellularLocation>
        <location evidence="1">Membrane</location>
        <topology evidence="1">Multi-pass membrane protein</topology>
    </subcellularLocation>
</comment>
<sequence>MVRPEAYGGRGPTPMVVGYVEGLIGIALCLLRLYGASQKAGHIRADFAWIAAATLFGIASHACFTVSILHGMGNHVDELTFGEIFQSLHWVWISIFVGIVAVTFAKFAIIALILEVQGPNAKKRRYVLWGLGAWIAGTGVIQICLSLTQCKPIDKLWNPTLDGECPTQLVAARWSYFQGAIAVVSDFTLALWPISIVWNLQTTFKVKLGFCALMAGGVLPAIASIVRTILLPTLIDSTDITYDFGVFMVWSLQSLRDSHQQDPLRNGPLRPRHQRRHCQRHAARYPQRRRRPFARRQ</sequence>
<keyword evidence="4 7" id="KW-0472">Membrane</keyword>
<feature type="transmembrane region" description="Helical" evidence="7">
    <location>
        <begin position="16"/>
        <end position="35"/>
    </location>
</feature>
<keyword evidence="10" id="KW-1185">Reference proteome</keyword>
<evidence type="ECO:0000256" key="6">
    <source>
        <dbReference type="SAM" id="MobiDB-lite"/>
    </source>
</evidence>